<name>A0ABS5RQ17_9MYCO</name>
<dbReference type="InterPro" id="IPR032687">
    <property type="entry name" value="AraC-type_N"/>
</dbReference>
<dbReference type="PROSITE" id="PS01124">
    <property type="entry name" value="HTH_ARAC_FAMILY_2"/>
    <property type="match status" value="1"/>
</dbReference>
<dbReference type="PANTHER" id="PTHR47894:SF1">
    <property type="entry name" value="HTH-TYPE TRANSCRIPTIONAL REGULATOR VQSM"/>
    <property type="match status" value="1"/>
</dbReference>
<evidence type="ECO:0000313" key="6">
    <source>
        <dbReference type="Proteomes" id="UP001519535"/>
    </source>
</evidence>
<dbReference type="Pfam" id="PF12833">
    <property type="entry name" value="HTH_18"/>
    <property type="match status" value="1"/>
</dbReference>
<keyword evidence="3" id="KW-0804">Transcription</keyword>
<feature type="domain" description="HTH araC/xylS-type" evidence="4">
    <location>
        <begin position="237"/>
        <end position="334"/>
    </location>
</feature>
<keyword evidence="2" id="KW-0238">DNA-binding</keyword>
<protein>
    <submittedName>
        <fullName evidence="5">AraC family transcriptional regulator</fullName>
    </submittedName>
</protein>
<dbReference type="EMBL" id="JAHCLR010000080">
    <property type="protein sequence ID" value="MBS9536112.1"/>
    <property type="molecule type" value="Genomic_DNA"/>
</dbReference>
<dbReference type="Proteomes" id="UP001519535">
    <property type="component" value="Unassembled WGS sequence"/>
</dbReference>
<dbReference type="SMART" id="SM00342">
    <property type="entry name" value="HTH_ARAC"/>
    <property type="match status" value="1"/>
</dbReference>
<sequence>MPDFDLPRPPASALVLTTLGLEHDVGADVALRGTGLAFAALSDPQTPVSGRQEMRIAQNLLAELGDATGLGVEAGMRYHLTTHGIWGFALASCPTVRSAIEVGLRYVDLTFAFTRMSLITDDDGVRLLLDPSDLPVGVRRFFVERETASIAHLGRQVTSNVAPLGRAHFAFPEPESLEPYRVFDPLPIFGTDANLIEVPREILDLPIPQADPYAAAITQQQCRELLDQRRARTGYAGQVRDRLLQQPGRLPDLEAVAGDLHMSSRTLRRHLEREGTSYRGLVDEVRERLAEELLGIGALSVADIGRRLGYADTPSFTAAFKRWKGGVSPRAYTRQAQPSAPQSPSAVR</sequence>
<comment type="caution">
    <text evidence="5">The sequence shown here is derived from an EMBL/GenBank/DDBJ whole genome shotgun (WGS) entry which is preliminary data.</text>
</comment>
<evidence type="ECO:0000256" key="3">
    <source>
        <dbReference type="ARBA" id="ARBA00023163"/>
    </source>
</evidence>
<dbReference type="Pfam" id="PF12625">
    <property type="entry name" value="Arabinose_bd"/>
    <property type="match status" value="1"/>
</dbReference>
<accession>A0ABS5RQ17</accession>
<evidence type="ECO:0000256" key="2">
    <source>
        <dbReference type="ARBA" id="ARBA00023125"/>
    </source>
</evidence>
<evidence type="ECO:0000259" key="4">
    <source>
        <dbReference type="PROSITE" id="PS01124"/>
    </source>
</evidence>
<dbReference type="PANTHER" id="PTHR47894">
    <property type="entry name" value="HTH-TYPE TRANSCRIPTIONAL REGULATOR GADX"/>
    <property type="match status" value="1"/>
</dbReference>
<evidence type="ECO:0000256" key="1">
    <source>
        <dbReference type="ARBA" id="ARBA00023015"/>
    </source>
</evidence>
<keyword evidence="6" id="KW-1185">Reference proteome</keyword>
<dbReference type="RefSeq" id="WP_214094953.1">
    <property type="nucleotide sequence ID" value="NZ_JAHCLR010000080.1"/>
</dbReference>
<evidence type="ECO:0000313" key="5">
    <source>
        <dbReference type="EMBL" id="MBS9536112.1"/>
    </source>
</evidence>
<dbReference type="Gene3D" id="1.10.10.60">
    <property type="entry name" value="Homeodomain-like"/>
    <property type="match status" value="1"/>
</dbReference>
<keyword evidence="1" id="KW-0805">Transcription regulation</keyword>
<gene>
    <name evidence="5" type="ORF">KIH27_21240</name>
</gene>
<reference evidence="5 6" key="1">
    <citation type="submission" date="2021-05" db="EMBL/GenBank/DDBJ databases">
        <title>Mycobacterium acidophilum sp. nov., an extremely acid-tolerant member of the genus Mycobacterium.</title>
        <authorList>
            <person name="Xia J."/>
        </authorList>
    </citation>
    <scope>NUCLEOTIDE SEQUENCE [LARGE SCALE GENOMIC DNA]</scope>
    <source>
        <strain evidence="5 6">M1</strain>
    </source>
</reference>
<dbReference type="InterPro" id="IPR009057">
    <property type="entry name" value="Homeodomain-like_sf"/>
</dbReference>
<organism evidence="5 6">
    <name type="scientific">Mycolicibacter acidiphilus</name>
    <dbReference type="NCBI Taxonomy" id="2835306"/>
    <lineage>
        <taxon>Bacteria</taxon>
        <taxon>Bacillati</taxon>
        <taxon>Actinomycetota</taxon>
        <taxon>Actinomycetes</taxon>
        <taxon>Mycobacteriales</taxon>
        <taxon>Mycobacteriaceae</taxon>
        <taxon>Mycolicibacter</taxon>
    </lineage>
</organism>
<proteinExistence type="predicted"/>
<dbReference type="SUPFAM" id="SSF46689">
    <property type="entry name" value="Homeodomain-like"/>
    <property type="match status" value="1"/>
</dbReference>
<dbReference type="InterPro" id="IPR018060">
    <property type="entry name" value="HTH_AraC"/>
</dbReference>